<comment type="similarity">
    <text evidence="1">Belongs to the 'GDXG' lipolytic enzyme family.</text>
</comment>
<accession>A0A1H5CA39</accession>
<dbReference type="PANTHER" id="PTHR48081:SF30">
    <property type="entry name" value="ACETYL-HYDROLASE LIPR-RELATED"/>
    <property type="match status" value="1"/>
</dbReference>
<dbReference type="Proteomes" id="UP000198992">
    <property type="component" value="Unassembled WGS sequence"/>
</dbReference>
<keyword evidence="3" id="KW-0732">Signal</keyword>
<feature type="chain" id="PRO_5011564686" evidence="3">
    <location>
        <begin position="23"/>
        <end position="370"/>
    </location>
</feature>
<dbReference type="InterPro" id="IPR013094">
    <property type="entry name" value="AB_hydrolase_3"/>
</dbReference>
<dbReference type="AlphaFoldDB" id="A0A1H5CA39"/>
<proteinExistence type="inferred from homology"/>
<evidence type="ECO:0000313" key="5">
    <source>
        <dbReference type="EMBL" id="SED63361.1"/>
    </source>
</evidence>
<dbReference type="PANTHER" id="PTHR48081">
    <property type="entry name" value="AB HYDROLASE SUPERFAMILY PROTEIN C4A8.06C"/>
    <property type="match status" value="1"/>
</dbReference>
<sequence>MRQPRHVIVSISILLAVATSCATTRAQTAVPYDELAKREAAANAEDGKRVAPLKSIGNPSNDVSPEMQAMIGAPYPPHFNADPKTPAEWKELIDRRAKLLIAGIPAMKAKLGVKVEETRIAGVHCYIVTPNKIALENRRRLLIHVHGGGYVFGPGEAALPEAIMMAGFGGYKVISVDYRMPPDFPYPAAMDDAMAVWKEVLKSHERHRLAIFGTSTGGAMTLAMVLRARDEKLPLPAAIAPGTPWSDIDKIGDSYASNEWVDNVLVTWDGWLGRAAKLYANGTSLKNPYISPIYGDFKGFPPTILTSGTRDLFLSNTVRTHRKLRRAGVIADLNVYEGQSHAQYQMNVDAPETKEAFTDIAKFFDRYLKQ</sequence>
<dbReference type="OrthoDB" id="9806180at2"/>
<feature type="domain" description="Alpha/beta hydrolase fold-3" evidence="4">
    <location>
        <begin position="142"/>
        <end position="343"/>
    </location>
</feature>
<evidence type="ECO:0000256" key="3">
    <source>
        <dbReference type="SAM" id="SignalP"/>
    </source>
</evidence>
<dbReference type="PROSITE" id="PS51257">
    <property type="entry name" value="PROKAR_LIPOPROTEIN"/>
    <property type="match status" value="1"/>
</dbReference>
<protein>
    <submittedName>
        <fullName evidence="5">Acetyl esterase/lipase</fullName>
    </submittedName>
</protein>
<dbReference type="RefSeq" id="WP_092121217.1">
    <property type="nucleotide sequence ID" value="NZ_FNTH01000001.1"/>
</dbReference>
<dbReference type="InterPro" id="IPR050300">
    <property type="entry name" value="GDXG_lipolytic_enzyme"/>
</dbReference>
<gene>
    <name evidence="5" type="ORF">SAMN05444164_5306</name>
</gene>
<feature type="signal peptide" evidence="3">
    <location>
        <begin position="1"/>
        <end position="22"/>
    </location>
</feature>
<dbReference type="GO" id="GO:0004806">
    <property type="term" value="F:triacylglycerol lipase activity"/>
    <property type="evidence" value="ECO:0007669"/>
    <property type="project" value="TreeGrafter"/>
</dbReference>
<dbReference type="Pfam" id="PF07859">
    <property type="entry name" value="Abhydrolase_3"/>
    <property type="match status" value="1"/>
</dbReference>
<evidence type="ECO:0000256" key="1">
    <source>
        <dbReference type="ARBA" id="ARBA00010515"/>
    </source>
</evidence>
<dbReference type="InterPro" id="IPR029058">
    <property type="entry name" value="AB_hydrolase_fold"/>
</dbReference>
<keyword evidence="2" id="KW-0378">Hydrolase</keyword>
<organism evidence="5 6">
    <name type="scientific">Bradyrhizobium erythrophlei</name>
    <dbReference type="NCBI Taxonomy" id="1437360"/>
    <lineage>
        <taxon>Bacteria</taxon>
        <taxon>Pseudomonadati</taxon>
        <taxon>Pseudomonadota</taxon>
        <taxon>Alphaproteobacteria</taxon>
        <taxon>Hyphomicrobiales</taxon>
        <taxon>Nitrobacteraceae</taxon>
        <taxon>Bradyrhizobium</taxon>
    </lineage>
</organism>
<dbReference type="Gene3D" id="3.40.50.1820">
    <property type="entry name" value="alpha/beta hydrolase"/>
    <property type="match status" value="1"/>
</dbReference>
<name>A0A1H5CA39_9BRAD</name>
<evidence type="ECO:0000259" key="4">
    <source>
        <dbReference type="Pfam" id="PF07859"/>
    </source>
</evidence>
<dbReference type="SUPFAM" id="SSF53474">
    <property type="entry name" value="alpha/beta-Hydrolases"/>
    <property type="match status" value="1"/>
</dbReference>
<dbReference type="EMBL" id="FNTH01000001">
    <property type="protein sequence ID" value="SED63361.1"/>
    <property type="molecule type" value="Genomic_DNA"/>
</dbReference>
<evidence type="ECO:0000313" key="6">
    <source>
        <dbReference type="Proteomes" id="UP000198992"/>
    </source>
</evidence>
<evidence type="ECO:0000256" key="2">
    <source>
        <dbReference type="ARBA" id="ARBA00022801"/>
    </source>
</evidence>
<reference evidence="5 6" key="1">
    <citation type="submission" date="2016-10" db="EMBL/GenBank/DDBJ databases">
        <authorList>
            <person name="de Groot N.N."/>
        </authorList>
    </citation>
    <scope>NUCLEOTIDE SEQUENCE [LARGE SCALE GENOMIC DNA]</scope>
    <source>
        <strain evidence="5 6">MT12</strain>
    </source>
</reference>